<gene>
    <name evidence="1" type="primary">DDI1_12</name>
    <name evidence="1" type="ORF">DSO57_1002062</name>
</gene>
<keyword evidence="2" id="KW-1185">Reference proteome</keyword>
<name>A0ACC2RZX0_9FUNG</name>
<protein>
    <submittedName>
        <fullName evidence="1">DNA damage-inducible protein 1</fullName>
    </submittedName>
</protein>
<proteinExistence type="predicted"/>
<accession>A0ACC2RZX0</accession>
<comment type="caution">
    <text evidence="1">The sequence shown here is derived from an EMBL/GenBank/DDBJ whole genome shotgun (WGS) entry which is preliminary data.</text>
</comment>
<organism evidence="1 2">
    <name type="scientific">Entomophthora muscae</name>
    <dbReference type="NCBI Taxonomy" id="34485"/>
    <lineage>
        <taxon>Eukaryota</taxon>
        <taxon>Fungi</taxon>
        <taxon>Fungi incertae sedis</taxon>
        <taxon>Zoopagomycota</taxon>
        <taxon>Entomophthoromycotina</taxon>
        <taxon>Entomophthoromycetes</taxon>
        <taxon>Entomophthorales</taxon>
        <taxon>Entomophthoraceae</taxon>
        <taxon>Entomophthora</taxon>
    </lineage>
</organism>
<evidence type="ECO:0000313" key="2">
    <source>
        <dbReference type="Proteomes" id="UP001165960"/>
    </source>
</evidence>
<reference evidence="1" key="1">
    <citation type="submission" date="2022-04" db="EMBL/GenBank/DDBJ databases">
        <title>Genome of the entomopathogenic fungus Entomophthora muscae.</title>
        <authorList>
            <person name="Elya C."/>
            <person name="Lovett B.R."/>
            <person name="Lee E."/>
            <person name="Macias A.M."/>
            <person name="Hajek A.E."/>
            <person name="De Bivort B.L."/>
            <person name="Kasson M.T."/>
            <person name="De Fine Licht H.H."/>
            <person name="Stajich J.E."/>
        </authorList>
    </citation>
    <scope>NUCLEOTIDE SEQUENCE</scope>
    <source>
        <strain evidence="1">Berkeley</strain>
    </source>
</reference>
<sequence length="499" mass="55496">MSVTWAMKKAKTASIQKKKSSQVEEKTLTASSNHPSPTINPDLNIPDQDSCLLDQEACPDQYLPDKEEINKDLLHWVLAVNAVTRKQAICTESLPSQEAVDTVSIPYAEQLSLPYAEVTYKSDSVKKLSQLLRLVQVSTNLDTLKALKPELTTVLESFLSQFKGLDVHKVTKIISSSYRERHSCNYIELVVHQLRVRAILDSGAPGNIVSTRLVKKLKLAPDLDYNKEFGTAGPDRAKALGAYSSLLLRFGKLVVTAPAIALQNKIYDILIGTSFMATYRTIINHQDSAFSIFGHSVPMFYHGNGPKDLPTKKIPYINMEYTNGDMPVACTLRQCKIKILPLATKKYKGIPLYSASEFLLSSGSQVILSTGLCLSFLKGLHSEVAGLHNGSHLELWILPGIVMPLSEEILVLLSNLSDKALKVKKHQLLRHMGSEENSSLMDVTHFGEFNEFALPCNQLSILLLILCKSLNRLTEDQKCQALCLFEKCMDVFAKHNHDL</sequence>
<evidence type="ECO:0000313" key="1">
    <source>
        <dbReference type="EMBL" id="KAJ9055586.1"/>
    </source>
</evidence>
<dbReference type="Proteomes" id="UP001165960">
    <property type="component" value="Unassembled WGS sequence"/>
</dbReference>
<dbReference type="EMBL" id="QTSX02006394">
    <property type="protein sequence ID" value="KAJ9055586.1"/>
    <property type="molecule type" value="Genomic_DNA"/>
</dbReference>